<proteinExistence type="predicted"/>
<sequence length="373" mass="41903">MSKRVYLVSCSGRPNYGDELITATWLSFLYKNYPQYEVWLDTPEPGNVQSLFMKYHPNFKAINTLWKICWRSVDILNDINNKTASLIKDYGSPDIDLNIDILRSADIVHILGGGYINANWKENYAILFACQALKQVSQAKTIATGISIYPHEEFLAAEIFNDAITSFDYFSVRDPATASRFAVENTQDDVFLGYDLDVVSKNNSPDLPDILCCIQNELSEDDIFQKLVSLVADYLQQQHKCGKKIGYIEAIPGADNTAFVELQKAIPDIQFYPFSHVWHGGIPVQADGEIISTRFHHHLVGACLGIKGTALNIDREYYKNKHESLSLLGTGWNVQSAETLAGNLHSTINDDFQTQLSKIASSKLNKALALYQE</sequence>
<dbReference type="GO" id="GO:0016740">
    <property type="term" value="F:transferase activity"/>
    <property type="evidence" value="ECO:0007669"/>
    <property type="project" value="UniProtKB-KW"/>
</dbReference>
<keyword evidence="2" id="KW-0808">Transferase</keyword>
<dbReference type="EMBL" id="JARELW010000001">
    <property type="protein sequence ID" value="MEA8798131.1"/>
    <property type="molecule type" value="Genomic_DNA"/>
</dbReference>
<dbReference type="AlphaFoldDB" id="A0AAW9LJB8"/>
<gene>
    <name evidence="2" type="ORF">PZT46_02505</name>
</gene>
<comment type="caution">
    <text evidence="2">The sequence shown here is derived from an EMBL/GenBank/DDBJ whole genome shotgun (WGS) entry which is preliminary data.</text>
</comment>
<name>A0AAW9LJB8_KLEAE</name>
<dbReference type="InterPro" id="IPR007345">
    <property type="entry name" value="Polysacch_pyruvyl_Trfase"/>
</dbReference>
<organism evidence="2 3">
    <name type="scientific">Klebsiella aerogenes</name>
    <name type="common">Enterobacter aerogenes</name>
    <dbReference type="NCBI Taxonomy" id="548"/>
    <lineage>
        <taxon>Bacteria</taxon>
        <taxon>Pseudomonadati</taxon>
        <taxon>Pseudomonadota</taxon>
        <taxon>Gammaproteobacteria</taxon>
        <taxon>Enterobacterales</taxon>
        <taxon>Enterobacteriaceae</taxon>
        <taxon>Klebsiella/Raoultella group</taxon>
        <taxon>Klebsiella</taxon>
    </lineage>
</organism>
<evidence type="ECO:0000259" key="1">
    <source>
        <dbReference type="Pfam" id="PF04230"/>
    </source>
</evidence>
<feature type="domain" description="Polysaccharide pyruvyl transferase" evidence="1">
    <location>
        <begin position="15"/>
        <end position="210"/>
    </location>
</feature>
<dbReference type="Proteomes" id="UP001303386">
    <property type="component" value="Unassembled WGS sequence"/>
</dbReference>
<accession>A0AAW9LJB8</accession>
<dbReference type="Pfam" id="PF04230">
    <property type="entry name" value="PS_pyruv_trans"/>
    <property type="match status" value="1"/>
</dbReference>
<evidence type="ECO:0000313" key="2">
    <source>
        <dbReference type="EMBL" id="MEA8798131.1"/>
    </source>
</evidence>
<reference evidence="2" key="1">
    <citation type="journal article" date="2023" name="J. Hosp. Infect.">
        <title>Cross-contamination of carbapenem-resistant Gram-negative bacteria between patients and hospital environment in the first year of a newly built surgical ward.</title>
        <authorList>
            <person name="Boutin S."/>
            <person name="Scherrer M."/>
            <person name="Spath I."/>
            <person name="Kocer K."/>
            <person name="Heeg K."/>
            <person name="Nurjadi D."/>
        </authorList>
    </citation>
    <scope>NUCLEOTIDE SEQUENCE</scope>
    <source>
        <strain evidence="2">KE10384</strain>
    </source>
</reference>
<evidence type="ECO:0000313" key="3">
    <source>
        <dbReference type="Proteomes" id="UP001303386"/>
    </source>
</evidence>
<dbReference type="RefSeq" id="WP_047064724.1">
    <property type="nucleotide sequence ID" value="NZ_CABMNC010000002.1"/>
</dbReference>
<protein>
    <submittedName>
        <fullName evidence="2">Polysaccharide pyruvyl transferase family protein</fullName>
    </submittedName>
</protein>